<dbReference type="Proteomes" id="UP000198775">
    <property type="component" value="Unassembled WGS sequence"/>
</dbReference>
<accession>A0A1H8Q5W5</accession>
<dbReference type="AlphaFoldDB" id="A0A1H8Q5W5"/>
<gene>
    <name evidence="1" type="ORF">SAMN05216388_101361</name>
</gene>
<keyword evidence="2" id="KW-1185">Reference proteome</keyword>
<evidence type="ECO:0000313" key="1">
    <source>
        <dbReference type="EMBL" id="SEO49143.1"/>
    </source>
</evidence>
<sequence length="225" mass="25873">MRQRFCCKTGEMINKYEFDKEEMDSTLVAKWRGENGHDELGINDLEHWFNKQILTLYYQRNGRPDPEYKIDAEYEVLADDDIPDHKRAELVSELEAEGIDVETMTDDFVSYSTIYRHFSECIDAEKGSDDDDNTDTDWERDGIDLAKENFRDRVTKSLRTLSNKDRLAGYENAELEFSASLRCDHCPTRVPVETAVEQGYVCATHNDLDIAPDASSVEVVSSFLA</sequence>
<dbReference type="RefSeq" id="WP_092661277.1">
    <property type="nucleotide sequence ID" value="NZ_FOCX01000013.1"/>
</dbReference>
<protein>
    <submittedName>
        <fullName evidence="1">Uncharacterized protein</fullName>
    </submittedName>
</protein>
<dbReference type="EMBL" id="FOCX01000013">
    <property type="protein sequence ID" value="SEO49143.1"/>
    <property type="molecule type" value="Genomic_DNA"/>
</dbReference>
<evidence type="ECO:0000313" key="2">
    <source>
        <dbReference type="Proteomes" id="UP000198775"/>
    </source>
</evidence>
<reference evidence="2" key="1">
    <citation type="submission" date="2016-10" db="EMBL/GenBank/DDBJ databases">
        <authorList>
            <person name="Varghese N."/>
            <person name="Submissions S."/>
        </authorList>
    </citation>
    <scope>NUCLEOTIDE SEQUENCE [LARGE SCALE GENOMIC DNA]</scope>
    <source>
        <strain evidence="2">IBRC-M 10043</strain>
    </source>
</reference>
<dbReference type="OrthoDB" id="304916at2157"/>
<name>A0A1H8Q5W5_9EURY</name>
<proteinExistence type="predicted"/>
<dbReference type="Pfam" id="PF21811">
    <property type="entry name" value="RdfA"/>
    <property type="match status" value="1"/>
</dbReference>
<organism evidence="1 2">
    <name type="scientific">Halorientalis persicus</name>
    <dbReference type="NCBI Taxonomy" id="1367881"/>
    <lineage>
        <taxon>Archaea</taxon>
        <taxon>Methanobacteriati</taxon>
        <taxon>Methanobacteriota</taxon>
        <taxon>Stenosarchaea group</taxon>
        <taxon>Halobacteria</taxon>
        <taxon>Halobacteriales</taxon>
        <taxon>Haloarculaceae</taxon>
        <taxon>Halorientalis</taxon>
    </lineage>
</organism>
<dbReference type="InterPro" id="IPR048925">
    <property type="entry name" value="RdfA"/>
</dbReference>